<accession>A0A261SL28</accession>
<dbReference type="OrthoDB" id="9789083at2"/>
<keyword evidence="5" id="KW-1185">Reference proteome</keyword>
<comment type="similarity">
    <text evidence="1 3">Belongs to the short-chain dehydrogenases/reductases (SDR) family.</text>
</comment>
<dbReference type="AlphaFoldDB" id="A0A261SL28"/>
<dbReference type="SUPFAM" id="SSF51735">
    <property type="entry name" value="NAD(P)-binding Rossmann-fold domains"/>
    <property type="match status" value="1"/>
</dbReference>
<name>A0A261SL28_9BORD</name>
<dbReference type="PRINTS" id="PR00081">
    <property type="entry name" value="GDHRDH"/>
</dbReference>
<dbReference type="InterPro" id="IPR002347">
    <property type="entry name" value="SDR_fam"/>
</dbReference>
<evidence type="ECO:0000313" key="4">
    <source>
        <dbReference type="EMBL" id="OZI38139.1"/>
    </source>
</evidence>
<dbReference type="PANTHER" id="PTHR43976">
    <property type="entry name" value="SHORT CHAIN DEHYDROGENASE"/>
    <property type="match status" value="1"/>
</dbReference>
<dbReference type="GO" id="GO:0016491">
    <property type="term" value="F:oxidoreductase activity"/>
    <property type="evidence" value="ECO:0007669"/>
    <property type="project" value="UniProtKB-KW"/>
</dbReference>
<protein>
    <submittedName>
        <fullName evidence="4">Short-chain dehydrogenase/reductase</fullName>
    </submittedName>
</protein>
<dbReference type="PRINTS" id="PR00080">
    <property type="entry name" value="SDRFAMILY"/>
</dbReference>
<dbReference type="Gene3D" id="3.40.50.720">
    <property type="entry name" value="NAD(P)-binding Rossmann-like Domain"/>
    <property type="match status" value="1"/>
</dbReference>
<sequence length="276" mass="29980">MTQKTWFITGTSRGFGRIWAEAALARGDKVVATARRLETLEPLVETYGDAVLPLQLDVTDRQAAFAAINRAKEHFGHLDVVINNAGFGLSGAIEEVGEADARVQIETNVFGALWVTQAALPIMREQKGGHILSVSSIGGIVTFPTLGLYHASKWALEGMMDALSQEVSDLGIKVTLIEPGGYATDFVDPSSMKFSPSLEVYDEVRKQLAASFLPETVGNPQATAQAILQVVDAPEPPLRIFLGSYPLPLARQRYEERLANWEKWAEVSNSAQGKPA</sequence>
<dbReference type="CDD" id="cd05374">
    <property type="entry name" value="17beta-HSD-like_SDR_c"/>
    <property type="match status" value="1"/>
</dbReference>
<evidence type="ECO:0000313" key="5">
    <source>
        <dbReference type="Proteomes" id="UP000216020"/>
    </source>
</evidence>
<dbReference type="InterPro" id="IPR051911">
    <property type="entry name" value="SDR_oxidoreductase"/>
</dbReference>
<gene>
    <name evidence="4" type="ORF">CAL29_07310</name>
</gene>
<dbReference type="PANTHER" id="PTHR43976:SF16">
    <property type="entry name" value="SHORT-CHAIN DEHYDROGENASE_REDUCTASE FAMILY PROTEIN"/>
    <property type="match status" value="1"/>
</dbReference>
<dbReference type="InterPro" id="IPR036291">
    <property type="entry name" value="NAD(P)-bd_dom_sf"/>
</dbReference>
<keyword evidence="2" id="KW-0560">Oxidoreductase</keyword>
<evidence type="ECO:0000256" key="1">
    <source>
        <dbReference type="ARBA" id="ARBA00006484"/>
    </source>
</evidence>
<comment type="caution">
    <text evidence="4">The sequence shown here is derived from an EMBL/GenBank/DDBJ whole genome shotgun (WGS) entry which is preliminary data.</text>
</comment>
<reference evidence="5" key="1">
    <citation type="submission" date="2017-05" db="EMBL/GenBank/DDBJ databases">
        <title>Complete and WGS of Bordetella genogroups.</title>
        <authorList>
            <person name="Spilker T."/>
            <person name="Lipuma J."/>
        </authorList>
    </citation>
    <scope>NUCLEOTIDE SEQUENCE [LARGE SCALE GENOMIC DNA]</scope>
    <source>
        <strain evidence="5">AU16122</strain>
    </source>
</reference>
<dbReference type="NCBIfam" id="NF006114">
    <property type="entry name" value="PRK08263.1"/>
    <property type="match status" value="1"/>
</dbReference>
<evidence type="ECO:0000256" key="3">
    <source>
        <dbReference type="RuleBase" id="RU000363"/>
    </source>
</evidence>
<proteinExistence type="inferred from homology"/>
<evidence type="ECO:0000256" key="2">
    <source>
        <dbReference type="ARBA" id="ARBA00023002"/>
    </source>
</evidence>
<organism evidence="4 5">
    <name type="scientific">Bordetella genomosp. 10</name>
    <dbReference type="NCBI Taxonomy" id="1416804"/>
    <lineage>
        <taxon>Bacteria</taxon>
        <taxon>Pseudomonadati</taxon>
        <taxon>Pseudomonadota</taxon>
        <taxon>Betaproteobacteria</taxon>
        <taxon>Burkholderiales</taxon>
        <taxon>Alcaligenaceae</taxon>
        <taxon>Bordetella</taxon>
    </lineage>
</organism>
<dbReference type="EMBL" id="NEVM01000001">
    <property type="protein sequence ID" value="OZI38139.1"/>
    <property type="molecule type" value="Genomic_DNA"/>
</dbReference>
<dbReference type="Pfam" id="PF00106">
    <property type="entry name" value="adh_short"/>
    <property type="match status" value="1"/>
</dbReference>
<dbReference type="RefSeq" id="WP_094852238.1">
    <property type="nucleotide sequence ID" value="NZ_NEVM01000001.1"/>
</dbReference>
<dbReference type="Proteomes" id="UP000216020">
    <property type="component" value="Unassembled WGS sequence"/>
</dbReference>